<dbReference type="EMBL" id="MEYV01000020">
    <property type="protein sequence ID" value="OGD39698.1"/>
    <property type="molecule type" value="Genomic_DNA"/>
</dbReference>
<sequence length="84" mass="9720">MVKIIVSQRDRKIGVIFKQKGLVDKYVLDRADDFLNALDRFRKKGKNGRKGRSGVKGVRLEIRQASILTERIIRAILQGILWQK</sequence>
<evidence type="ECO:0000313" key="1">
    <source>
        <dbReference type="EMBL" id="OGD39698.1"/>
    </source>
</evidence>
<dbReference type="Proteomes" id="UP000177197">
    <property type="component" value="Unassembled WGS sequence"/>
</dbReference>
<reference evidence="1 2" key="1">
    <citation type="journal article" date="2016" name="Nat. Commun.">
        <title>Thousands of microbial genomes shed light on interconnected biogeochemical processes in an aquifer system.</title>
        <authorList>
            <person name="Anantharaman K."/>
            <person name="Brown C.T."/>
            <person name="Hug L.A."/>
            <person name="Sharon I."/>
            <person name="Castelle C.J."/>
            <person name="Probst A.J."/>
            <person name="Thomas B.C."/>
            <person name="Singh A."/>
            <person name="Wilkins M.J."/>
            <person name="Karaoz U."/>
            <person name="Brodie E.L."/>
            <person name="Williams K.H."/>
            <person name="Hubbard S.S."/>
            <person name="Banfield J.F."/>
        </authorList>
    </citation>
    <scope>NUCLEOTIDE SEQUENCE [LARGE SCALE GENOMIC DNA]</scope>
</reference>
<protein>
    <submittedName>
        <fullName evidence="1">Uncharacterized protein</fullName>
    </submittedName>
</protein>
<evidence type="ECO:0000313" key="2">
    <source>
        <dbReference type="Proteomes" id="UP000177197"/>
    </source>
</evidence>
<name>A0A1F5CA09_9BACT</name>
<gene>
    <name evidence="1" type="ORF">A3I30_00480</name>
</gene>
<organism evidence="1 2">
    <name type="scientific">Candidatus Azambacteria bacterium RIFCSPLOWO2_02_FULL_44_14</name>
    <dbReference type="NCBI Taxonomy" id="1797306"/>
    <lineage>
        <taxon>Bacteria</taxon>
        <taxon>Candidatus Azamiibacteriota</taxon>
    </lineage>
</organism>
<accession>A0A1F5CA09</accession>
<proteinExistence type="predicted"/>
<comment type="caution">
    <text evidence="1">The sequence shown here is derived from an EMBL/GenBank/DDBJ whole genome shotgun (WGS) entry which is preliminary data.</text>
</comment>
<dbReference type="AlphaFoldDB" id="A0A1F5CA09"/>